<proteinExistence type="predicted"/>
<feature type="compositionally biased region" description="Basic and acidic residues" evidence="1">
    <location>
        <begin position="85"/>
        <end position="94"/>
    </location>
</feature>
<comment type="caution">
    <text evidence="2">The sequence shown here is derived from an EMBL/GenBank/DDBJ whole genome shotgun (WGS) entry which is preliminary data.</text>
</comment>
<protein>
    <submittedName>
        <fullName evidence="2">Uncharacterized protein</fullName>
    </submittedName>
</protein>
<evidence type="ECO:0000313" key="3">
    <source>
        <dbReference type="Proteomes" id="UP000314294"/>
    </source>
</evidence>
<evidence type="ECO:0000313" key="2">
    <source>
        <dbReference type="EMBL" id="TNN88830.1"/>
    </source>
</evidence>
<keyword evidence="3" id="KW-1185">Reference proteome</keyword>
<dbReference type="AlphaFoldDB" id="A0A4Z2JF74"/>
<accession>A0A4Z2JF74</accession>
<gene>
    <name evidence="2" type="ORF">EYF80_000707</name>
</gene>
<organism evidence="2 3">
    <name type="scientific">Liparis tanakae</name>
    <name type="common">Tanaka's snailfish</name>
    <dbReference type="NCBI Taxonomy" id="230148"/>
    <lineage>
        <taxon>Eukaryota</taxon>
        <taxon>Metazoa</taxon>
        <taxon>Chordata</taxon>
        <taxon>Craniata</taxon>
        <taxon>Vertebrata</taxon>
        <taxon>Euteleostomi</taxon>
        <taxon>Actinopterygii</taxon>
        <taxon>Neopterygii</taxon>
        <taxon>Teleostei</taxon>
        <taxon>Neoteleostei</taxon>
        <taxon>Acanthomorphata</taxon>
        <taxon>Eupercaria</taxon>
        <taxon>Perciformes</taxon>
        <taxon>Cottioidei</taxon>
        <taxon>Cottales</taxon>
        <taxon>Liparidae</taxon>
        <taxon>Liparis</taxon>
    </lineage>
</organism>
<feature type="region of interest" description="Disordered" evidence="1">
    <location>
        <begin position="42"/>
        <end position="94"/>
    </location>
</feature>
<name>A0A4Z2JF74_9TELE</name>
<sequence length="94" mass="10419">MTRCVSLSEVKSVTHTLAHVTAGQGRGEDAHMEMVLHTLKGRVHSPGHDQRGHQQVSHGQADHQVVGGRLEGPLPQHRQTHQHVPKHDGQDEQR</sequence>
<evidence type="ECO:0000256" key="1">
    <source>
        <dbReference type="SAM" id="MobiDB-lite"/>
    </source>
</evidence>
<reference evidence="2 3" key="1">
    <citation type="submission" date="2019-03" db="EMBL/GenBank/DDBJ databases">
        <title>First draft genome of Liparis tanakae, snailfish: a comprehensive survey of snailfish specific genes.</title>
        <authorList>
            <person name="Kim W."/>
            <person name="Song I."/>
            <person name="Jeong J.-H."/>
            <person name="Kim D."/>
            <person name="Kim S."/>
            <person name="Ryu S."/>
            <person name="Song J.Y."/>
            <person name="Lee S.K."/>
        </authorList>
    </citation>
    <scope>NUCLEOTIDE SEQUENCE [LARGE SCALE GENOMIC DNA]</scope>
    <source>
        <tissue evidence="2">Muscle</tissue>
    </source>
</reference>
<dbReference type="EMBL" id="SRLO01000003">
    <property type="protein sequence ID" value="TNN88830.1"/>
    <property type="molecule type" value="Genomic_DNA"/>
</dbReference>
<dbReference type="Proteomes" id="UP000314294">
    <property type="component" value="Unassembled WGS sequence"/>
</dbReference>